<evidence type="ECO:0000313" key="2">
    <source>
        <dbReference type="Proteomes" id="UP000553343"/>
    </source>
</evidence>
<feature type="non-terminal residue" evidence="1">
    <location>
        <position position="1"/>
    </location>
</feature>
<dbReference type="RefSeq" id="WP_218576825.1">
    <property type="nucleotide sequence ID" value="NZ_JACADJ010000181.1"/>
</dbReference>
<protein>
    <submittedName>
        <fullName evidence="1">Uncharacterized protein</fullName>
    </submittedName>
</protein>
<reference evidence="1 2" key="1">
    <citation type="submission" date="2020-06" db="EMBL/GenBank/DDBJ databases">
        <title>High-quality draft genome of sulfate reducer Desulfobacter latus type strain AcrS2 isolated from marine sediment.</title>
        <authorList>
            <person name="Hoppe M."/>
            <person name="Larsen C.K."/>
            <person name="Marshall I.P.G."/>
            <person name="Schramm A."/>
            <person name="Marietou A.G."/>
        </authorList>
    </citation>
    <scope>NUCLEOTIDE SEQUENCE [LARGE SCALE GENOMIC DNA]</scope>
    <source>
        <strain evidence="1 2">AcRS2</strain>
    </source>
</reference>
<organism evidence="1 2">
    <name type="scientific">Desulfobacter latus</name>
    <dbReference type="NCBI Taxonomy" id="2292"/>
    <lineage>
        <taxon>Bacteria</taxon>
        <taxon>Pseudomonadati</taxon>
        <taxon>Thermodesulfobacteriota</taxon>
        <taxon>Desulfobacteria</taxon>
        <taxon>Desulfobacterales</taxon>
        <taxon>Desulfobacteraceae</taxon>
        <taxon>Desulfobacter</taxon>
    </lineage>
</organism>
<name>A0A850T0E2_9BACT</name>
<dbReference type="EMBL" id="JACADJ010000181">
    <property type="protein sequence ID" value="NWH06989.1"/>
    <property type="molecule type" value="Genomic_DNA"/>
</dbReference>
<feature type="non-terminal residue" evidence="1">
    <location>
        <position position="194"/>
    </location>
</feature>
<dbReference type="AlphaFoldDB" id="A0A850T0E2"/>
<keyword evidence="2" id="KW-1185">Reference proteome</keyword>
<accession>A0A850T0E2</accession>
<sequence>NPSSSYSHFNMLEIKNWSAEGITFLTDVCWSGITSNGCTMNNLNYLNMSWTLTFDETIADDFELKSGTINLNGHTLTVEGNLIHSGGTLNVNGGALIVNGDYQIQTPGTEEGVYTYSSGILKMLNAADTVQVDGDFVMDSTKDHDTYLTAGTMTLKGDFTQKSTYVSYYSNEEENFDTSGTHKVILAGSTLQTV</sequence>
<comment type="caution">
    <text evidence="1">The sequence shown here is derived from an EMBL/GenBank/DDBJ whole genome shotgun (WGS) entry which is preliminary data.</text>
</comment>
<dbReference type="Proteomes" id="UP000553343">
    <property type="component" value="Unassembled WGS sequence"/>
</dbReference>
<gene>
    <name evidence="1" type="ORF">HXW94_18795</name>
</gene>
<evidence type="ECO:0000313" key="1">
    <source>
        <dbReference type="EMBL" id="NWH06989.1"/>
    </source>
</evidence>
<proteinExistence type="predicted"/>